<evidence type="ECO:0000259" key="1">
    <source>
        <dbReference type="SMART" id="SM00900"/>
    </source>
</evidence>
<gene>
    <name evidence="2" type="ORF">GBZ86_06145</name>
</gene>
<sequence length="1643" mass="186612">MNRRKILIIVMIAATTVVGSTLGTINYLKNNKEKKVVEINDNIEKNEKENKEEDLFKKDIDNENHNLEDGEFIGEGKGYGGIIKVKVTVKNSKIANIEVLSHSETPSFFTKAQVVLDRIINKNSPDVDGVSGATLTSNGLKEAVINALKNHGFNDVENMKKSNSGQKATKNTNKINLKVINVKEESLKDGEYFGEAKGFRGNIKIKTIIKNGKISEIKLLSHNDDEEFISKAKKVIKDVLAKQALNGVDTVSGATYSSKGILEAISNATSKAIVNKNSNYGLDVVNLVEKNIDKTINFINHNETTKIVNENKSNVSIKNKMNISNLKDGEYIGVSKGFRDDIKVKAIIKYGKINKIELLSHNDDKEFMDKAKKVIENVLNKQSISGVDTVSGATYSSKGILEAISNATSKAVINNSKEDSAKNVSSNKKNINNLIDFISTETNKIMNVINPNKISKLVNDKKANDNISVKTNIKVESGSFKNGEYFGVAEGFRGDLKVRTTIKDGKIRTIDIIESEEDEAYLNSAKELISKILLNQNINNIDTISGATYSSKAILNAVKNSLEEMSLNNEKNLQKEKIYNKAEVKVVKDDNKSIKNISFEGKSPGYYSDKYIVTKVEFNDNKIDSIKIIDYKDDGQPYYGKAEKVIDYIIKKPKETIEDLNEFVEIYEKINSIGNRESKIKEAKKLIGKYAEEMGSFNEDIGTKINKLKKCIRKYMQSLNRGEVLDSVSGATYSARGIANSVKNAIDKSQIKTENKIKNINIKNKKLIINLYEKKNIDLSNLIVEIEYNDGVKKELPYNKLKENNIKIYDIDTKEEITEDKIINKENENRCLFLEVLQLDSLARDSFKVYFTNVSNNTLTKMEYSLDNGSSWSGFEKLDFYSLEERNGNIERVQKLKLSNEDLQKDLKIRIKSINDEIYELKPLTDFGPINERNFEPSKKDMELNVNLEYMYSITILNDKFNKLYGKDITVNQGEAFNPKNYITAQSSDRRDLKELVNITENTVNMNIPGEYKVTYTLGNLSKTIKVTVLGSKVNINAIDKTIFVGDKFDPKLNIKAISTKGKDLTSKMIVSSKVNVNKPGKYVVIYFVRDEENKISKKIIYVTVKEKPSKLNDGVFIGKNHGFYEHKFIQTKVIVEEGKVKSIDVSNEKNTYGDDMIPYRKMAVPIVDEILKDQNKTINDILEYDSILKSLSKVALKNHNSQDLINEGKRLIGDYSNGFDKIKIRKSHSYKDIERKVSNQVKSYLKNKGKGQALDTVSGATYSAVGITKSVKNAIDKSKTTIDIQDVVINGLDNNSYNIQVFDYELENKKLDLSKISVDVYYKDGQVKNIPFNKFEENKIELINNKTNKPIDLNVPLKDFEEETKIKLLNKEFLSEKTFNLRIKKNSSDFIKTFEYSLDDGKTWTEIKNPKMSKENLELVQKLIVDDKTINKKIIARMKSEKNNIYYFNTEKGENLIEQGKNSILFSANKEDMKKNNNIKSNYRLDFEYKLSDNLKAIIEAEDKTIVQGQKFNPLEGVKVTNKNGDNLIKYLIVRNNVNEREPGTYNVEYIFNKEIKSIEVTVKKIDKKTEFTVSDKTIKKGQTFDPKEGVKVISKTGKDITNEVKFVSRVDINKVGKYTVRYYLRDLDEFIRKDIKVTVEE</sequence>
<evidence type="ECO:0000313" key="3">
    <source>
        <dbReference type="Proteomes" id="UP000430345"/>
    </source>
</evidence>
<dbReference type="EMBL" id="WHJC01000059">
    <property type="protein sequence ID" value="MPQ43337.1"/>
    <property type="molecule type" value="Genomic_DNA"/>
</dbReference>
<feature type="domain" description="FMN-binding" evidence="1">
    <location>
        <begin position="491"/>
        <end position="565"/>
    </location>
</feature>
<feature type="domain" description="FMN-binding" evidence="1">
    <location>
        <begin position="198"/>
        <end position="272"/>
    </location>
</feature>
<dbReference type="InterPro" id="IPR032179">
    <property type="entry name" value="Cry22Aa_Ig-like"/>
</dbReference>
<dbReference type="GO" id="GO:0010181">
    <property type="term" value="F:FMN binding"/>
    <property type="evidence" value="ECO:0007669"/>
    <property type="project" value="InterPro"/>
</dbReference>
<dbReference type="Pfam" id="PF04205">
    <property type="entry name" value="FMN_bind"/>
    <property type="match status" value="5"/>
</dbReference>
<feature type="domain" description="FMN-binding" evidence="1">
    <location>
        <begin position="337"/>
        <end position="411"/>
    </location>
</feature>
<accession>A0A6I1MMI8</accession>
<dbReference type="Gene3D" id="2.60.40.10">
    <property type="entry name" value="Immunoglobulins"/>
    <property type="match status" value="4"/>
</dbReference>
<feature type="domain" description="FMN-binding" evidence="1">
    <location>
        <begin position="78"/>
        <end position="151"/>
    </location>
</feature>
<dbReference type="InterPro" id="IPR013783">
    <property type="entry name" value="Ig-like_fold"/>
</dbReference>
<dbReference type="GO" id="GO:0016020">
    <property type="term" value="C:membrane"/>
    <property type="evidence" value="ECO:0007669"/>
    <property type="project" value="InterPro"/>
</dbReference>
<protein>
    <submittedName>
        <fullName evidence="2">FMN-binding protein</fullName>
    </submittedName>
</protein>
<dbReference type="Pfam" id="PF16403">
    <property type="entry name" value="Bact_surface_Ig-like"/>
    <property type="match status" value="3"/>
</dbReference>
<name>A0A6I1MMI8_9CLOT</name>
<dbReference type="RefSeq" id="WP_152888771.1">
    <property type="nucleotide sequence ID" value="NZ_WHJC01000059.1"/>
</dbReference>
<dbReference type="InterPro" id="IPR007329">
    <property type="entry name" value="FMN-bd"/>
</dbReference>
<feature type="domain" description="FMN-binding" evidence="1">
    <location>
        <begin position="605"/>
        <end position="749"/>
    </location>
</feature>
<feature type="domain" description="FMN-binding" evidence="1">
    <location>
        <begin position="1209"/>
        <end position="1279"/>
    </location>
</feature>
<keyword evidence="3" id="KW-1185">Reference proteome</keyword>
<proteinExistence type="predicted"/>
<comment type="caution">
    <text evidence="2">The sequence shown here is derived from an EMBL/GenBank/DDBJ whole genome shotgun (WGS) entry which is preliminary data.</text>
</comment>
<dbReference type="Proteomes" id="UP000430345">
    <property type="component" value="Unassembled WGS sequence"/>
</dbReference>
<organism evidence="2 3">
    <name type="scientific">Clostridium tarantellae</name>
    <dbReference type="NCBI Taxonomy" id="39493"/>
    <lineage>
        <taxon>Bacteria</taxon>
        <taxon>Bacillati</taxon>
        <taxon>Bacillota</taxon>
        <taxon>Clostridia</taxon>
        <taxon>Eubacteriales</taxon>
        <taxon>Clostridiaceae</taxon>
        <taxon>Clostridium</taxon>
    </lineage>
</organism>
<reference evidence="2 3" key="1">
    <citation type="submission" date="2019-10" db="EMBL/GenBank/DDBJ databases">
        <title>The Genome Sequence of Clostridium tarantellae Isolated from Fish Brain.</title>
        <authorList>
            <person name="Bano L."/>
            <person name="Kiel M."/>
            <person name="Sales G."/>
            <person name="Doxey A.C."/>
            <person name="Mansfield M.J."/>
            <person name="Schiavone M."/>
            <person name="Rossetto O."/>
            <person name="Pirazzini M."/>
            <person name="Dobrindt U."/>
            <person name="Montecucco C."/>
        </authorList>
    </citation>
    <scope>NUCLEOTIDE SEQUENCE [LARGE SCALE GENOMIC DNA]</scope>
    <source>
        <strain evidence="2 3">DSM 3997</strain>
    </source>
</reference>
<evidence type="ECO:0000313" key="2">
    <source>
        <dbReference type="EMBL" id="MPQ43337.1"/>
    </source>
</evidence>
<dbReference type="Gene3D" id="3.90.1010.20">
    <property type="match status" value="5"/>
</dbReference>
<dbReference type="OrthoDB" id="9806398at2"/>
<dbReference type="SMART" id="SM00900">
    <property type="entry name" value="FMN_bind"/>
    <property type="match status" value="6"/>
</dbReference>